<evidence type="ECO:0000313" key="1">
    <source>
        <dbReference type="EMBL" id="PKI41666.1"/>
    </source>
</evidence>
<gene>
    <name evidence="1" type="ORF">CRG98_037973</name>
</gene>
<comment type="caution">
    <text evidence="1">The sequence shown here is derived from an EMBL/GenBank/DDBJ whole genome shotgun (WGS) entry which is preliminary data.</text>
</comment>
<protein>
    <submittedName>
        <fullName evidence="1">Uncharacterized protein</fullName>
    </submittedName>
</protein>
<evidence type="ECO:0000313" key="2">
    <source>
        <dbReference type="Proteomes" id="UP000233551"/>
    </source>
</evidence>
<sequence length="203" mass="22718">MKHATCLGQCGARVVQEHEDRTWIQPESQKLQNCKVGCDQKLSKFVGEPGDSRADQRLNHPPNDAQLPRVVPSAVGGVPLVQASDQDEQLINSFSEALRAEVRAVIKRREDALAKTIMDEIRGSEEDAPNRPVGLVCSKYLESPKKKKKVDPHDYVRSHVKSLLGRTMDENVKCLLFPAMLIENVTEWFSSLPTSSIKSFKQL</sequence>
<dbReference type="AlphaFoldDB" id="A0A2I0IE65"/>
<dbReference type="Proteomes" id="UP000233551">
    <property type="component" value="Unassembled WGS sequence"/>
</dbReference>
<keyword evidence="2" id="KW-1185">Reference proteome</keyword>
<proteinExistence type="predicted"/>
<accession>A0A2I0IE65</accession>
<reference evidence="1 2" key="1">
    <citation type="submission" date="2017-11" db="EMBL/GenBank/DDBJ databases">
        <title>De-novo sequencing of pomegranate (Punica granatum L.) genome.</title>
        <authorList>
            <person name="Akparov Z."/>
            <person name="Amiraslanov A."/>
            <person name="Hajiyeva S."/>
            <person name="Abbasov M."/>
            <person name="Kaur K."/>
            <person name="Hamwieh A."/>
            <person name="Solovyev V."/>
            <person name="Salamov A."/>
            <person name="Braich B."/>
            <person name="Kosarev P."/>
            <person name="Mahmoud A."/>
            <person name="Hajiyev E."/>
            <person name="Babayeva S."/>
            <person name="Izzatullayeva V."/>
            <person name="Mammadov A."/>
            <person name="Mammadov A."/>
            <person name="Sharifova S."/>
            <person name="Ojaghi J."/>
            <person name="Eynullazada K."/>
            <person name="Bayramov B."/>
            <person name="Abdulazimova A."/>
            <person name="Shahmuradov I."/>
        </authorList>
    </citation>
    <scope>NUCLEOTIDE SEQUENCE [LARGE SCALE GENOMIC DNA]</scope>
    <source>
        <strain evidence="2">cv. AG2017</strain>
        <tissue evidence="1">Leaf</tissue>
    </source>
</reference>
<dbReference type="EMBL" id="PGOL01003331">
    <property type="protein sequence ID" value="PKI41666.1"/>
    <property type="molecule type" value="Genomic_DNA"/>
</dbReference>
<organism evidence="1 2">
    <name type="scientific">Punica granatum</name>
    <name type="common">Pomegranate</name>
    <dbReference type="NCBI Taxonomy" id="22663"/>
    <lineage>
        <taxon>Eukaryota</taxon>
        <taxon>Viridiplantae</taxon>
        <taxon>Streptophyta</taxon>
        <taxon>Embryophyta</taxon>
        <taxon>Tracheophyta</taxon>
        <taxon>Spermatophyta</taxon>
        <taxon>Magnoliopsida</taxon>
        <taxon>eudicotyledons</taxon>
        <taxon>Gunneridae</taxon>
        <taxon>Pentapetalae</taxon>
        <taxon>rosids</taxon>
        <taxon>malvids</taxon>
        <taxon>Myrtales</taxon>
        <taxon>Lythraceae</taxon>
        <taxon>Punica</taxon>
    </lineage>
</organism>
<name>A0A2I0IE65_PUNGR</name>